<dbReference type="Proteomes" id="UP000316304">
    <property type="component" value="Unassembled WGS sequence"/>
</dbReference>
<name>A0A5C6CR98_9BACT</name>
<keyword evidence="1" id="KW-0812">Transmembrane</keyword>
<gene>
    <name evidence="2" type="ORF">Pla52o_02780</name>
</gene>
<feature type="transmembrane region" description="Helical" evidence="1">
    <location>
        <begin position="22"/>
        <end position="44"/>
    </location>
</feature>
<protein>
    <submittedName>
        <fullName evidence="2">Uncharacterized protein</fullName>
    </submittedName>
</protein>
<keyword evidence="3" id="KW-1185">Reference proteome</keyword>
<organism evidence="2 3">
    <name type="scientific">Novipirellula galeiformis</name>
    <dbReference type="NCBI Taxonomy" id="2528004"/>
    <lineage>
        <taxon>Bacteria</taxon>
        <taxon>Pseudomonadati</taxon>
        <taxon>Planctomycetota</taxon>
        <taxon>Planctomycetia</taxon>
        <taxon>Pirellulales</taxon>
        <taxon>Pirellulaceae</taxon>
        <taxon>Novipirellula</taxon>
    </lineage>
</organism>
<sequence>MALVVVRGAIFGEIADQVAMEAMVALLIFSVFGWVAGWITEYVVRDSMETAFRHRVEWYRQGIIDATLSEDKSSNES</sequence>
<evidence type="ECO:0000256" key="1">
    <source>
        <dbReference type="SAM" id="Phobius"/>
    </source>
</evidence>
<dbReference type="EMBL" id="SJPT01000001">
    <property type="protein sequence ID" value="TWU26425.1"/>
    <property type="molecule type" value="Genomic_DNA"/>
</dbReference>
<keyword evidence="1" id="KW-1133">Transmembrane helix</keyword>
<keyword evidence="1" id="KW-0472">Membrane</keyword>
<dbReference type="AlphaFoldDB" id="A0A5C6CR98"/>
<evidence type="ECO:0000313" key="3">
    <source>
        <dbReference type="Proteomes" id="UP000316304"/>
    </source>
</evidence>
<comment type="caution">
    <text evidence="2">The sequence shown here is derived from an EMBL/GenBank/DDBJ whole genome shotgun (WGS) entry which is preliminary data.</text>
</comment>
<dbReference type="RefSeq" id="WP_146592785.1">
    <property type="nucleotide sequence ID" value="NZ_SJPT01000001.1"/>
</dbReference>
<proteinExistence type="predicted"/>
<reference evidence="2 3" key="1">
    <citation type="submission" date="2019-02" db="EMBL/GenBank/DDBJ databases">
        <title>Deep-cultivation of Planctomycetes and their phenomic and genomic characterization uncovers novel biology.</title>
        <authorList>
            <person name="Wiegand S."/>
            <person name="Jogler M."/>
            <person name="Boedeker C."/>
            <person name="Pinto D."/>
            <person name="Vollmers J."/>
            <person name="Rivas-Marin E."/>
            <person name="Kohn T."/>
            <person name="Peeters S.H."/>
            <person name="Heuer A."/>
            <person name="Rast P."/>
            <person name="Oberbeckmann S."/>
            <person name="Bunk B."/>
            <person name="Jeske O."/>
            <person name="Meyerdierks A."/>
            <person name="Storesund J.E."/>
            <person name="Kallscheuer N."/>
            <person name="Luecker S."/>
            <person name="Lage O.M."/>
            <person name="Pohl T."/>
            <person name="Merkel B.J."/>
            <person name="Hornburger P."/>
            <person name="Mueller R.-W."/>
            <person name="Bruemmer F."/>
            <person name="Labrenz M."/>
            <person name="Spormann A.M."/>
            <person name="Op Den Camp H."/>
            <person name="Overmann J."/>
            <person name="Amann R."/>
            <person name="Jetten M.S.M."/>
            <person name="Mascher T."/>
            <person name="Medema M.H."/>
            <person name="Devos D.P."/>
            <person name="Kaster A.-K."/>
            <person name="Ovreas L."/>
            <person name="Rohde M."/>
            <person name="Galperin M.Y."/>
            <person name="Jogler C."/>
        </authorList>
    </citation>
    <scope>NUCLEOTIDE SEQUENCE [LARGE SCALE GENOMIC DNA]</scope>
    <source>
        <strain evidence="2 3">Pla52o</strain>
    </source>
</reference>
<dbReference type="OrthoDB" id="286895at2"/>
<accession>A0A5C6CR98</accession>
<evidence type="ECO:0000313" key="2">
    <source>
        <dbReference type="EMBL" id="TWU26425.1"/>
    </source>
</evidence>